<accession>A0AAE0NYL6</accession>
<feature type="transmembrane region" description="Helical" evidence="1">
    <location>
        <begin position="199"/>
        <end position="224"/>
    </location>
</feature>
<dbReference type="AlphaFoldDB" id="A0AAE0NYL6"/>
<keyword evidence="1" id="KW-1133">Transmembrane helix</keyword>
<keyword evidence="1" id="KW-0472">Membrane</keyword>
<protein>
    <submittedName>
        <fullName evidence="2">Uncharacterized protein</fullName>
    </submittedName>
</protein>
<dbReference type="EMBL" id="JAULSW010000002">
    <property type="protein sequence ID" value="KAK3390147.1"/>
    <property type="molecule type" value="Genomic_DNA"/>
</dbReference>
<proteinExistence type="predicted"/>
<reference evidence="2" key="2">
    <citation type="submission" date="2023-06" db="EMBL/GenBank/DDBJ databases">
        <authorList>
            <consortium name="Lawrence Berkeley National Laboratory"/>
            <person name="Haridas S."/>
            <person name="Hensen N."/>
            <person name="Bonometti L."/>
            <person name="Westerberg I."/>
            <person name="Brannstrom I.O."/>
            <person name="Guillou S."/>
            <person name="Cros-Aarteil S."/>
            <person name="Calhoun S."/>
            <person name="Kuo A."/>
            <person name="Mondo S."/>
            <person name="Pangilinan J."/>
            <person name="Riley R."/>
            <person name="LaButti K."/>
            <person name="Andreopoulos B."/>
            <person name="Lipzen A."/>
            <person name="Chen C."/>
            <person name="Yanf M."/>
            <person name="Daum C."/>
            <person name="Ng V."/>
            <person name="Clum A."/>
            <person name="Steindorff A."/>
            <person name="Ohm R."/>
            <person name="Martin F."/>
            <person name="Silar P."/>
            <person name="Natvig D."/>
            <person name="Lalanne C."/>
            <person name="Gautier V."/>
            <person name="Ament-velasquez S.L."/>
            <person name="Kruys A."/>
            <person name="Hutchinson M.I."/>
            <person name="Powell A.J."/>
            <person name="Barry K."/>
            <person name="Miller A.N."/>
            <person name="Grigoriev I.V."/>
            <person name="Debuchy R."/>
            <person name="Gladieux P."/>
            <person name="Thoren M.H."/>
            <person name="Johannesson H."/>
        </authorList>
    </citation>
    <scope>NUCLEOTIDE SEQUENCE</scope>
    <source>
        <strain evidence="2">CBS 232.78</strain>
    </source>
</reference>
<keyword evidence="3" id="KW-1185">Reference proteome</keyword>
<comment type="caution">
    <text evidence="2">The sequence shown here is derived from an EMBL/GenBank/DDBJ whole genome shotgun (WGS) entry which is preliminary data.</text>
</comment>
<evidence type="ECO:0000256" key="1">
    <source>
        <dbReference type="SAM" id="Phobius"/>
    </source>
</evidence>
<organism evidence="2 3">
    <name type="scientific">Podospora didyma</name>
    <dbReference type="NCBI Taxonomy" id="330526"/>
    <lineage>
        <taxon>Eukaryota</taxon>
        <taxon>Fungi</taxon>
        <taxon>Dikarya</taxon>
        <taxon>Ascomycota</taxon>
        <taxon>Pezizomycotina</taxon>
        <taxon>Sordariomycetes</taxon>
        <taxon>Sordariomycetidae</taxon>
        <taxon>Sordariales</taxon>
        <taxon>Podosporaceae</taxon>
        <taxon>Podospora</taxon>
    </lineage>
</organism>
<feature type="transmembrane region" description="Helical" evidence="1">
    <location>
        <begin position="132"/>
        <end position="154"/>
    </location>
</feature>
<sequence length="266" mass="29480">MATAEERLRTLHPRLTAASDDLSAQAEHIGSASTQMFWAQEFIPLQGSTRFIIGLREEALDIYVSCIATELVQADSRVLLSLDNAIRLRLRGLEPQLRYWSSKFKTIPDRGEIEAKAARPQAATSSDNTSTLIAITAVAIFATFVPLGIAWAYRDDSSGTWFDMDFWLLVQNALMQLLGIFMAMRPISVTKDNTTPRKAWHWAIWFAGLGSLCSVASVFLYLYVPRFWSGFASFAATAAQVSMVVQLALLTTSTSFPSSQGHTKQD</sequence>
<gene>
    <name evidence="2" type="ORF">B0H63DRAFT_464852</name>
</gene>
<name>A0AAE0NYL6_9PEZI</name>
<feature type="transmembrane region" description="Helical" evidence="1">
    <location>
        <begin position="230"/>
        <end position="250"/>
    </location>
</feature>
<reference evidence="2" key="1">
    <citation type="journal article" date="2023" name="Mol. Phylogenet. Evol.">
        <title>Genome-scale phylogeny and comparative genomics of the fungal order Sordariales.</title>
        <authorList>
            <person name="Hensen N."/>
            <person name="Bonometti L."/>
            <person name="Westerberg I."/>
            <person name="Brannstrom I.O."/>
            <person name="Guillou S."/>
            <person name="Cros-Aarteil S."/>
            <person name="Calhoun S."/>
            <person name="Haridas S."/>
            <person name="Kuo A."/>
            <person name="Mondo S."/>
            <person name="Pangilinan J."/>
            <person name="Riley R."/>
            <person name="LaButti K."/>
            <person name="Andreopoulos B."/>
            <person name="Lipzen A."/>
            <person name="Chen C."/>
            <person name="Yan M."/>
            <person name="Daum C."/>
            <person name="Ng V."/>
            <person name="Clum A."/>
            <person name="Steindorff A."/>
            <person name="Ohm R.A."/>
            <person name="Martin F."/>
            <person name="Silar P."/>
            <person name="Natvig D.O."/>
            <person name="Lalanne C."/>
            <person name="Gautier V."/>
            <person name="Ament-Velasquez S.L."/>
            <person name="Kruys A."/>
            <person name="Hutchinson M.I."/>
            <person name="Powell A.J."/>
            <person name="Barry K."/>
            <person name="Miller A.N."/>
            <person name="Grigoriev I.V."/>
            <person name="Debuchy R."/>
            <person name="Gladieux P."/>
            <person name="Hiltunen Thoren M."/>
            <person name="Johannesson H."/>
        </authorList>
    </citation>
    <scope>NUCLEOTIDE SEQUENCE</scope>
    <source>
        <strain evidence="2">CBS 232.78</strain>
    </source>
</reference>
<keyword evidence="1" id="KW-0812">Transmembrane</keyword>
<evidence type="ECO:0000313" key="2">
    <source>
        <dbReference type="EMBL" id="KAK3390147.1"/>
    </source>
</evidence>
<feature type="transmembrane region" description="Helical" evidence="1">
    <location>
        <begin position="166"/>
        <end position="187"/>
    </location>
</feature>
<dbReference type="Proteomes" id="UP001285441">
    <property type="component" value="Unassembled WGS sequence"/>
</dbReference>
<evidence type="ECO:0000313" key="3">
    <source>
        <dbReference type="Proteomes" id="UP001285441"/>
    </source>
</evidence>